<dbReference type="EMBL" id="JBFOLK010000007">
    <property type="protein sequence ID" value="KAL2498522.1"/>
    <property type="molecule type" value="Genomic_DNA"/>
</dbReference>
<reference evidence="2" key="1">
    <citation type="submission" date="2024-07" db="EMBL/GenBank/DDBJ databases">
        <title>Two chromosome-level genome assemblies of Korean endemic species Abeliophyllum distichum and Forsythia ovata (Oleaceae).</title>
        <authorList>
            <person name="Jang H."/>
        </authorList>
    </citation>
    <scope>NUCLEOTIDE SEQUENCE [LARGE SCALE GENOMIC DNA]</scope>
</reference>
<protein>
    <submittedName>
        <fullName evidence="1">Uncharacterized protein</fullName>
    </submittedName>
</protein>
<name>A0ABD1SCQ4_9LAMI</name>
<organism evidence="1 2">
    <name type="scientific">Abeliophyllum distichum</name>
    <dbReference type="NCBI Taxonomy" id="126358"/>
    <lineage>
        <taxon>Eukaryota</taxon>
        <taxon>Viridiplantae</taxon>
        <taxon>Streptophyta</taxon>
        <taxon>Embryophyta</taxon>
        <taxon>Tracheophyta</taxon>
        <taxon>Spermatophyta</taxon>
        <taxon>Magnoliopsida</taxon>
        <taxon>eudicotyledons</taxon>
        <taxon>Gunneridae</taxon>
        <taxon>Pentapetalae</taxon>
        <taxon>asterids</taxon>
        <taxon>lamiids</taxon>
        <taxon>Lamiales</taxon>
        <taxon>Oleaceae</taxon>
        <taxon>Forsythieae</taxon>
        <taxon>Abeliophyllum</taxon>
    </lineage>
</organism>
<evidence type="ECO:0000313" key="1">
    <source>
        <dbReference type="EMBL" id="KAL2498522.1"/>
    </source>
</evidence>
<gene>
    <name evidence="1" type="ORF">Adt_24072</name>
</gene>
<accession>A0ABD1SCQ4</accession>
<comment type="caution">
    <text evidence="1">The sequence shown here is derived from an EMBL/GenBank/DDBJ whole genome shotgun (WGS) entry which is preliminary data.</text>
</comment>
<proteinExistence type="predicted"/>
<dbReference type="Proteomes" id="UP001604336">
    <property type="component" value="Unassembled WGS sequence"/>
</dbReference>
<dbReference type="AlphaFoldDB" id="A0ABD1SCQ4"/>
<sequence length="259" mass="29961">MDINAPRLDRIRIGNEEFAIWQNIYYEDLPSYCSFCKHLGHEIERCFWKKTTGSKARTHMEDEGVKTLQDKKKGKAMWVEKQSGDISIEEEGKGEIGECSKGNIELLEETKKYDMQIQMEATKEEEGINSSKEIPEKAVQITEEPQPSEVVQEEHHTGYFDCLKEKIEEKSDLLLINQEFQMSEEIKSGDILIDQIYVDMGEWKTMDKTETAQDRAELDKSLSDTETVKIQNCLTDDEGKIQIKHRKKSTKSTIRSPNI</sequence>
<keyword evidence="2" id="KW-1185">Reference proteome</keyword>
<evidence type="ECO:0000313" key="2">
    <source>
        <dbReference type="Proteomes" id="UP001604336"/>
    </source>
</evidence>